<gene>
    <name evidence="2" type="ORF">CCAM_LOCUS10057</name>
</gene>
<organism evidence="2 3">
    <name type="scientific">Cuscuta campestris</name>
    <dbReference type="NCBI Taxonomy" id="132261"/>
    <lineage>
        <taxon>Eukaryota</taxon>
        <taxon>Viridiplantae</taxon>
        <taxon>Streptophyta</taxon>
        <taxon>Embryophyta</taxon>
        <taxon>Tracheophyta</taxon>
        <taxon>Spermatophyta</taxon>
        <taxon>Magnoliopsida</taxon>
        <taxon>eudicotyledons</taxon>
        <taxon>Gunneridae</taxon>
        <taxon>Pentapetalae</taxon>
        <taxon>asterids</taxon>
        <taxon>lamiids</taxon>
        <taxon>Solanales</taxon>
        <taxon>Convolvulaceae</taxon>
        <taxon>Cuscuteae</taxon>
        <taxon>Cuscuta</taxon>
        <taxon>Cuscuta subgen. Grammica</taxon>
        <taxon>Cuscuta sect. Cleistogrammica</taxon>
    </lineage>
</organism>
<evidence type="ECO:0000313" key="3">
    <source>
        <dbReference type="Proteomes" id="UP000595140"/>
    </source>
</evidence>
<reference evidence="2 3" key="1">
    <citation type="submission" date="2018-04" db="EMBL/GenBank/DDBJ databases">
        <authorList>
            <person name="Vogel A."/>
        </authorList>
    </citation>
    <scope>NUCLEOTIDE SEQUENCE [LARGE SCALE GENOMIC DNA]</scope>
</reference>
<dbReference type="EMBL" id="OOIL02000670">
    <property type="protein sequence ID" value="VFQ68281.1"/>
    <property type="molecule type" value="Genomic_DNA"/>
</dbReference>
<keyword evidence="3" id="KW-1185">Reference proteome</keyword>
<feature type="region of interest" description="Disordered" evidence="1">
    <location>
        <begin position="80"/>
        <end position="102"/>
    </location>
</feature>
<evidence type="ECO:0000313" key="2">
    <source>
        <dbReference type="EMBL" id="VFQ68281.1"/>
    </source>
</evidence>
<proteinExistence type="predicted"/>
<name>A0A484KQP2_9ASTE</name>
<accession>A0A484KQP2</accession>
<dbReference type="Proteomes" id="UP000595140">
    <property type="component" value="Unassembled WGS sequence"/>
</dbReference>
<protein>
    <submittedName>
        <fullName evidence="2">Uncharacterized protein</fullName>
    </submittedName>
</protein>
<sequence length="102" mass="11584">MFVKSLTIKEVLIENFPKYFKEWSKAEAGLLMTADDGERWFEGSAYHAIELVLQRVRRVNPFSPPEVDILRMHDPDLNNELGPNLDYMGTPTSDEGLQADGA</sequence>
<dbReference type="AlphaFoldDB" id="A0A484KQP2"/>
<evidence type="ECO:0000256" key="1">
    <source>
        <dbReference type="SAM" id="MobiDB-lite"/>
    </source>
</evidence>